<evidence type="ECO:0000259" key="3">
    <source>
        <dbReference type="PROSITE" id="PS50110"/>
    </source>
</evidence>
<gene>
    <name evidence="4" type="ORF">NZH93_39800</name>
</gene>
<dbReference type="Proteomes" id="UP001141259">
    <property type="component" value="Unassembled WGS sequence"/>
</dbReference>
<evidence type="ECO:0000313" key="5">
    <source>
        <dbReference type="Proteomes" id="UP001141259"/>
    </source>
</evidence>
<dbReference type="InterPro" id="IPR001789">
    <property type="entry name" value="Sig_transdc_resp-reg_receiver"/>
</dbReference>
<dbReference type="Pfam" id="PF13676">
    <property type="entry name" value="TIR_2"/>
    <property type="match status" value="1"/>
</dbReference>
<dbReference type="AlphaFoldDB" id="A0A9X3AKK8"/>
<dbReference type="EMBL" id="JANYMP010000028">
    <property type="protein sequence ID" value="MCS7483030.1"/>
    <property type="molecule type" value="Genomic_DNA"/>
</dbReference>
<evidence type="ECO:0000256" key="2">
    <source>
        <dbReference type="PROSITE-ProRule" id="PRU00169"/>
    </source>
</evidence>
<dbReference type="PANTHER" id="PTHR44591">
    <property type="entry name" value="STRESS RESPONSE REGULATOR PROTEIN 1"/>
    <property type="match status" value="1"/>
</dbReference>
<dbReference type="CDD" id="cd00156">
    <property type="entry name" value="REC"/>
    <property type="match status" value="1"/>
</dbReference>
<keyword evidence="5" id="KW-1185">Reference proteome</keyword>
<reference evidence="4" key="1">
    <citation type="submission" date="2022-08" db="EMBL/GenBank/DDBJ databases">
        <authorList>
            <person name="Tistechok S."/>
            <person name="Samborskyy M."/>
            <person name="Roman I."/>
        </authorList>
    </citation>
    <scope>NUCLEOTIDE SEQUENCE</scope>
    <source>
        <strain evidence="4">DSM 103496</strain>
    </source>
</reference>
<accession>A0A9X3AKK8</accession>
<dbReference type="RefSeq" id="WP_259628490.1">
    <property type="nucleotide sequence ID" value="NZ_JANYMP010000028.1"/>
</dbReference>
<feature type="domain" description="Response regulatory" evidence="3">
    <location>
        <begin position="210"/>
        <end position="326"/>
    </location>
</feature>
<feature type="modified residue" description="4-aspartylphosphate" evidence="2">
    <location>
        <position position="259"/>
    </location>
</feature>
<dbReference type="InterPro" id="IPR035897">
    <property type="entry name" value="Toll_tir_struct_dom_sf"/>
</dbReference>
<dbReference type="Pfam" id="PF00072">
    <property type="entry name" value="Response_reg"/>
    <property type="match status" value="1"/>
</dbReference>
<dbReference type="InterPro" id="IPR000157">
    <property type="entry name" value="TIR_dom"/>
</dbReference>
<dbReference type="Gene3D" id="3.40.50.2300">
    <property type="match status" value="1"/>
</dbReference>
<dbReference type="SMART" id="SM00448">
    <property type="entry name" value="REC"/>
    <property type="match status" value="1"/>
</dbReference>
<dbReference type="SUPFAM" id="SSF52200">
    <property type="entry name" value="Toll/Interleukin receptor TIR domain"/>
    <property type="match status" value="1"/>
</dbReference>
<sequence length="327" mass="36230">MEALKVFISHSFDNELEFENVVDWLEHLGVPYWRPTEMKSGGSLREQLRSAVQLCSVCVFVATRKSVESSWCGAELGAFWGAGIPIIVYVADPQMSDDLLPQILQGDLWERRLSRVAFRAAELVKQAQVADEGAGLSPTARISSMTVQQFQKFVVGAFSLVEAQVGNESGSRGDDRDLTSIASDVAGRILRGAEVTSRISEGESEDWKRRVLWVDDRPLNNRHERGAFESFGIEFALASSTDEAVEVLEGERFAAVISDMGRPESPRAGYELLEKIRDRGNVTPFFLYSGSDSPRHRREALDRGAQGVTNVADELIDMVTAALRELD</sequence>
<dbReference type="Gene3D" id="3.40.50.10140">
    <property type="entry name" value="Toll/interleukin-1 receptor homology (TIR) domain"/>
    <property type="match status" value="1"/>
</dbReference>
<name>A0A9X3AKK8_9PSEU</name>
<dbReference type="SUPFAM" id="SSF52172">
    <property type="entry name" value="CheY-like"/>
    <property type="match status" value="1"/>
</dbReference>
<proteinExistence type="predicted"/>
<dbReference type="PROSITE" id="PS50110">
    <property type="entry name" value="RESPONSE_REGULATORY"/>
    <property type="match status" value="1"/>
</dbReference>
<organism evidence="4 5">
    <name type="scientific">Umezawaea endophytica</name>
    <dbReference type="NCBI Taxonomy" id="1654476"/>
    <lineage>
        <taxon>Bacteria</taxon>
        <taxon>Bacillati</taxon>
        <taxon>Actinomycetota</taxon>
        <taxon>Actinomycetes</taxon>
        <taxon>Pseudonocardiales</taxon>
        <taxon>Pseudonocardiaceae</taxon>
        <taxon>Umezawaea</taxon>
    </lineage>
</organism>
<keyword evidence="1 2" id="KW-0597">Phosphoprotein</keyword>
<dbReference type="PANTHER" id="PTHR44591:SF3">
    <property type="entry name" value="RESPONSE REGULATORY DOMAIN-CONTAINING PROTEIN"/>
    <property type="match status" value="1"/>
</dbReference>
<protein>
    <submittedName>
        <fullName evidence="4">TIR domain-containing protein</fullName>
    </submittedName>
</protein>
<dbReference type="InterPro" id="IPR050595">
    <property type="entry name" value="Bact_response_regulator"/>
</dbReference>
<evidence type="ECO:0000313" key="4">
    <source>
        <dbReference type="EMBL" id="MCS7483030.1"/>
    </source>
</evidence>
<comment type="caution">
    <text evidence="4">The sequence shown here is derived from an EMBL/GenBank/DDBJ whole genome shotgun (WGS) entry which is preliminary data.</text>
</comment>
<evidence type="ECO:0000256" key="1">
    <source>
        <dbReference type="ARBA" id="ARBA00022553"/>
    </source>
</evidence>
<dbReference type="InterPro" id="IPR011006">
    <property type="entry name" value="CheY-like_superfamily"/>
</dbReference>
<dbReference type="GO" id="GO:0000160">
    <property type="term" value="P:phosphorelay signal transduction system"/>
    <property type="evidence" value="ECO:0007669"/>
    <property type="project" value="InterPro"/>
</dbReference>